<dbReference type="EMBL" id="LAZR01041223">
    <property type="protein sequence ID" value="KKL12517.1"/>
    <property type="molecule type" value="Genomic_DNA"/>
</dbReference>
<comment type="caution">
    <text evidence="2">The sequence shown here is derived from an EMBL/GenBank/DDBJ whole genome shotgun (WGS) entry which is preliminary data.</text>
</comment>
<dbReference type="InterPro" id="IPR052911">
    <property type="entry name" value="Corrinoid_activation_enz"/>
</dbReference>
<feature type="domain" description="RACo C-terminal" evidence="1">
    <location>
        <begin position="17"/>
        <end position="276"/>
    </location>
</feature>
<accession>A0A0F9BFB4</accession>
<gene>
    <name evidence="2" type="ORF">LCGC14_2534980</name>
</gene>
<dbReference type="AlphaFoldDB" id="A0A0F9BFB4"/>
<feature type="non-terminal residue" evidence="2">
    <location>
        <position position="1"/>
    </location>
</feature>
<name>A0A0F9BFB4_9ZZZZ</name>
<proteinExistence type="predicted"/>
<dbReference type="InterPro" id="IPR027980">
    <property type="entry name" value="RACo_C"/>
</dbReference>
<evidence type="ECO:0000313" key="2">
    <source>
        <dbReference type="EMBL" id="KKL12517.1"/>
    </source>
</evidence>
<dbReference type="Pfam" id="PF14574">
    <property type="entry name" value="RACo_C_ter"/>
    <property type="match status" value="1"/>
</dbReference>
<evidence type="ECO:0000259" key="1">
    <source>
        <dbReference type="Pfam" id="PF14574"/>
    </source>
</evidence>
<dbReference type="PANTHER" id="PTHR42895">
    <property type="entry name" value="IRON-SULFUR CLUSTER-BINDING PROTEIN-RELATED"/>
    <property type="match status" value="1"/>
</dbReference>
<sequence>DIVSGIFATGLASSPDTKLLIDIGTNGEVVIGNSDFLICASASAGPAFEGSECSGGMRAASGAIDHIKLLDADHVLSYSTIASAPPVGICGTGYVDLIAEMLRTRVIDKTGRIQPGASATRVRESAGGEMEYLVASGERTGTGKDVGITQSDVNNILRAKGAIYAAIAVLLDALDMTLDDITEIMIAGAFGNFLNVENAVFIGLLPDVPSDRLRFVGNASLAGAKLAALSDGCYERVFEVAAKTTYFELSTTPTFMDQFVSACFFPHTDLELFPSVMAELAREEEEIAK</sequence>
<organism evidence="2">
    <name type="scientific">marine sediment metagenome</name>
    <dbReference type="NCBI Taxonomy" id="412755"/>
    <lineage>
        <taxon>unclassified sequences</taxon>
        <taxon>metagenomes</taxon>
        <taxon>ecological metagenomes</taxon>
    </lineage>
</organism>
<reference evidence="2" key="1">
    <citation type="journal article" date="2015" name="Nature">
        <title>Complex archaea that bridge the gap between prokaryotes and eukaryotes.</title>
        <authorList>
            <person name="Spang A."/>
            <person name="Saw J.H."/>
            <person name="Jorgensen S.L."/>
            <person name="Zaremba-Niedzwiedzka K."/>
            <person name="Martijn J."/>
            <person name="Lind A.E."/>
            <person name="van Eijk R."/>
            <person name="Schleper C."/>
            <person name="Guy L."/>
            <person name="Ettema T.J."/>
        </authorList>
    </citation>
    <scope>NUCLEOTIDE SEQUENCE</scope>
</reference>
<dbReference type="PANTHER" id="PTHR42895:SF1">
    <property type="entry name" value="IRON-SULFUR CLUSTER PROTEIN"/>
    <property type="match status" value="1"/>
</dbReference>
<protein>
    <recommendedName>
        <fullName evidence="1">RACo C-terminal domain-containing protein</fullName>
    </recommendedName>
</protein>